<gene>
    <name evidence="6" type="ORF">PHYBOEH_008051</name>
</gene>
<evidence type="ECO:0000256" key="4">
    <source>
        <dbReference type="ARBA" id="ARBA00022729"/>
    </source>
</evidence>
<comment type="function">
    <text evidence="5">Effector that suppresses plant defense responses during pathogen infection.</text>
</comment>
<dbReference type="Proteomes" id="UP000693981">
    <property type="component" value="Unassembled WGS sequence"/>
</dbReference>
<dbReference type="EMBL" id="JAGDFL010000046">
    <property type="protein sequence ID" value="KAG7399717.1"/>
    <property type="molecule type" value="Genomic_DNA"/>
</dbReference>
<dbReference type="Pfam" id="PF16810">
    <property type="entry name" value="RXLR"/>
    <property type="match status" value="1"/>
</dbReference>
<dbReference type="GO" id="GO:0005576">
    <property type="term" value="C:extracellular region"/>
    <property type="evidence" value="ECO:0007669"/>
    <property type="project" value="UniProtKB-SubCell"/>
</dbReference>
<sequence length="165" mass="18896">MRRTLALLILVSVLVAGCNAASFGPTNLSKAASVDLIPSSEAVQNDRPTARFLREGNSDTEADIVDDEERGKFMNIVKNLKKDIKINAGLLQDWRIAFNFRSFRKWYKSGKTPEDIWKEKNLGPLLKKHYWAGSIGKLKKNRDYQIYLKYEKFYKTMKAAYGKKA</sequence>
<keyword evidence="4 5" id="KW-0732">Signal</keyword>
<dbReference type="InterPro" id="IPR031825">
    <property type="entry name" value="RXLR"/>
</dbReference>
<comment type="similarity">
    <text evidence="2 5">Belongs to the RxLR effector family.</text>
</comment>
<keyword evidence="7" id="KW-1185">Reference proteome</keyword>
<comment type="domain">
    <text evidence="5">The RxLR-dEER motif acts to carry the protein into the host cell cytoplasm through binding to cell surface phosphatidylinositol-3-phosphate.</text>
</comment>
<dbReference type="AlphaFoldDB" id="A0A8T1X0P8"/>
<keyword evidence="3 5" id="KW-0964">Secreted</keyword>
<dbReference type="PROSITE" id="PS51257">
    <property type="entry name" value="PROKAR_LIPOPROTEIN"/>
    <property type="match status" value="1"/>
</dbReference>
<organism evidence="6 7">
    <name type="scientific">Phytophthora boehmeriae</name>
    <dbReference type="NCBI Taxonomy" id="109152"/>
    <lineage>
        <taxon>Eukaryota</taxon>
        <taxon>Sar</taxon>
        <taxon>Stramenopiles</taxon>
        <taxon>Oomycota</taxon>
        <taxon>Peronosporomycetes</taxon>
        <taxon>Peronosporales</taxon>
        <taxon>Peronosporaceae</taxon>
        <taxon>Phytophthora</taxon>
    </lineage>
</organism>
<comment type="subcellular location">
    <subcellularLocation>
        <location evidence="1 5">Secreted</location>
    </subcellularLocation>
</comment>
<evidence type="ECO:0000256" key="3">
    <source>
        <dbReference type="ARBA" id="ARBA00022525"/>
    </source>
</evidence>
<proteinExistence type="inferred from homology"/>
<name>A0A8T1X0P8_9STRA</name>
<protein>
    <recommendedName>
        <fullName evidence="5">RxLR effector protein</fullName>
    </recommendedName>
</protein>
<feature type="chain" id="PRO_5035969804" description="RxLR effector protein" evidence="5">
    <location>
        <begin position="21"/>
        <end position="165"/>
    </location>
</feature>
<comment type="caution">
    <text evidence="6">The sequence shown here is derived from an EMBL/GenBank/DDBJ whole genome shotgun (WGS) entry which is preliminary data.</text>
</comment>
<evidence type="ECO:0000256" key="5">
    <source>
        <dbReference type="RuleBase" id="RU367124"/>
    </source>
</evidence>
<evidence type="ECO:0000256" key="2">
    <source>
        <dbReference type="ARBA" id="ARBA00010400"/>
    </source>
</evidence>
<evidence type="ECO:0000256" key="1">
    <source>
        <dbReference type="ARBA" id="ARBA00004613"/>
    </source>
</evidence>
<feature type="signal peptide" evidence="5">
    <location>
        <begin position="1"/>
        <end position="20"/>
    </location>
</feature>
<reference evidence="6" key="1">
    <citation type="submission" date="2021-02" db="EMBL/GenBank/DDBJ databases">
        <authorList>
            <person name="Palmer J.M."/>
        </authorList>
    </citation>
    <scope>NUCLEOTIDE SEQUENCE</scope>
    <source>
        <strain evidence="6">SCRP23</strain>
    </source>
</reference>
<evidence type="ECO:0000313" key="6">
    <source>
        <dbReference type="EMBL" id="KAG7399717.1"/>
    </source>
</evidence>
<accession>A0A8T1X0P8</accession>
<evidence type="ECO:0000313" key="7">
    <source>
        <dbReference type="Proteomes" id="UP000693981"/>
    </source>
</evidence>